<name>A0A5S5BX48_9FLAO</name>
<sequence>MNMSSPKQLCLLLLFIVSISAIQGQYEPNSLNFGVAINKNFGLASELGIGARVEYAPNCFTTYMGEFNRQILIPDDTEDRHTGYNEVALGVNLILFNWYPTTITAGIGYVGNDEPGLDERLDKAFLVIQSGNFNHGAQIKLRALHQLTIPIHIYVELNIKSLGRRYDTFVIGFNYDFAAR</sequence>
<keyword evidence="1" id="KW-0732">Signal</keyword>
<gene>
    <name evidence="2" type="ORF">BD809_11166</name>
</gene>
<evidence type="ECO:0008006" key="4">
    <source>
        <dbReference type="Google" id="ProtNLM"/>
    </source>
</evidence>
<feature type="signal peptide" evidence="1">
    <location>
        <begin position="1"/>
        <end position="23"/>
    </location>
</feature>
<accession>A0A5S5BX48</accession>
<feature type="chain" id="PRO_5024420741" description="Outer membrane protein beta-barrel domain-containing protein" evidence="1">
    <location>
        <begin position="24"/>
        <end position="180"/>
    </location>
</feature>
<keyword evidence="3" id="KW-1185">Reference proteome</keyword>
<comment type="caution">
    <text evidence="2">The sequence shown here is derived from an EMBL/GenBank/DDBJ whole genome shotgun (WGS) entry which is preliminary data.</text>
</comment>
<protein>
    <recommendedName>
        <fullName evidence="4">Outer membrane protein beta-barrel domain-containing protein</fullName>
    </recommendedName>
</protein>
<dbReference type="AlphaFoldDB" id="A0A5S5BX48"/>
<proteinExistence type="predicted"/>
<evidence type="ECO:0000256" key="1">
    <source>
        <dbReference type="SAM" id="SignalP"/>
    </source>
</evidence>
<evidence type="ECO:0000313" key="3">
    <source>
        <dbReference type="Proteomes" id="UP000324376"/>
    </source>
</evidence>
<dbReference type="Proteomes" id="UP000324376">
    <property type="component" value="Unassembled WGS sequence"/>
</dbReference>
<evidence type="ECO:0000313" key="2">
    <source>
        <dbReference type="EMBL" id="TYP70898.1"/>
    </source>
</evidence>
<dbReference type="EMBL" id="VNHU01000011">
    <property type="protein sequence ID" value="TYP70898.1"/>
    <property type="molecule type" value="Genomic_DNA"/>
</dbReference>
<reference evidence="2 3" key="1">
    <citation type="submission" date="2019-07" db="EMBL/GenBank/DDBJ databases">
        <title>Genomic Encyclopedia of Archaeal and Bacterial Type Strains, Phase II (KMG-II): from individual species to whole genera.</title>
        <authorList>
            <person name="Goeker M."/>
        </authorList>
    </citation>
    <scope>NUCLEOTIDE SEQUENCE [LARGE SCALE GENOMIC DNA]</scope>
    <source>
        <strain evidence="2 3">DSM 17527</strain>
    </source>
</reference>
<organism evidence="2 3">
    <name type="scientific">Aquimarina intermedia</name>
    <dbReference type="NCBI Taxonomy" id="350814"/>
    <lineage>
        <taxon>Bacteria</taxon>
        <taxon>Pseudomonadati</taxon>
        <taxon>Bacteroidota</taxon>
        <taxon>Flavobacteriia</taxon>
        <taxon>Flavobacteriales</taxon>
        <taxon>Flavobacteriaceae</taxon>
        <taxon>Aquimarina</taxon>
    </lineage>
</organism>